<dbReference type="InterPro" id="IPR041373">
    <property type="entry name" value="RT_RNaseH"/>
</dbReference>
<dbReference type="PANTHER" id="PTHR46148:SF59">
    <property type="entry name" value="NUCLEOTIDYLTRANSFERASE, RIBONUCLEASE H"/>
    <property type="match status" value="1"/>
</dbReference>
<evidence type="ECO:0000259" key="7">
    <source>
        <dbReference type="Pfam" id="PF17917"/>
    </source>
</evidence>
<proteinExistence type="predicted"/>
<evidence type="ECO:0000313" key="8">
    <source>
        <dbReference type="EMBL" id="GEU38742.1"/>
    </source>
</evidence>
<keyword evidence="4" id="KW-0255">Endonuclease</keyword>
<keyword evidence="6 8" id="KW-0695">RNA-directed DNA polymerase</keyword>
<dbReference type="InterPro" id="IPR043502">
    <property type="entry name" value="DNA/RNA_pol_sf"/>
</dbReference>
<dbReference type="GO" id="GO:0016787">
    <property type="term" value="F:hydrolase activity"/>
    <property type="evidence" value="ECO:0007669"/>
    <property type="project" value="UniProtKB-KW"/>
</dbReference>
<dbReference type="Pfam" id="PF08284">
    <property type="entry name" value="RVP_2"/>
    <property type="match status" value="1"/>
</dbReference>
<evidence type="ECO:0000256" key="2">
    <source>
        <dbReference type="ARBA" id="ARBA00022695"/>
    </source>
</evidence>
<dbReference type="EMBL" id="BKCJ010001088">
    <property type="protein sequence ID" value="GEU38742.1"/>
    <property type="molecule type" value="Genomic_DNA"/>
</dbReference>
<dbReference type="AlphaFoldDB" id="A0A6L2JQ41"/>
<keyword evidence="2" id="KW-0548">Nucleotidyltransferase</keyword>
<feature type="domain" description="Reverse transcriptase RNase H-like" evidence="7">
    <location>
        <begin position="200"/>
        <end position="265"/>
    </location>
</feature>
<organism evidence="8">
    <name type="scientific">Tanacetum cinerariifolium</name>
    <name type="common">Dalmatian daisy</name>
    <name type="synonym">Chrysanthemum cinerariifolium</name>
    <dbReference type="NCBI Taxonomy" id="118510"/>
    <lineage>
        <taxon>Eukaryota</taxon>
        <taxon>Viridiplantae</taxon>
        <taxon>Streptophyta</taxon>
        <taxon>Embryophyta</taxon>
        <taxon>Tracheophyta</taxon>
        <taxon>Spermatophyta</taxon>
        <taxon>Magnoliopsida</taxon>
        <taxon>eudicotyledons</taxon>
        <taxon>Gunneridae</taxon>
        <taxon>Pentapetalae</taxon>
        <taxon>asterids</taxon>
        <taxon>campanulids</taxon>
        <taxon>Asterales</taxon>
        <taxon>Asteraceae</taxon>
        <taxon>Asteroideae</taxon>
        <taxon>Anthemideae</taxon>
        <taxon>Anthemidinae</taxon>
        <taxon>Tanacetum</taxon>
    </lineage>
</organism>
<keyword evidence="5" id="KW-0378">Hydrolase</keyword>
<evidence type="ECO:0000256" key="6">
    <source>
        <dbReference type="ARBA" id="ARBA00022918"/>
    </source>
</evidence>
<dbReference type="PANTHER" id="PTHR46148">
    <property type="entry name" value="CHROMO DOMAIN-CONTAINING PROTEIN"/>
    <property type="match status" value="1"/>
</dbReference>
<name>A0A6L2JQ41_TANCI</name>
<dbReference type="SUPFAM" id="SSF56672">
    <property type="entry name" value="DNA/RNA polymerases"/>
    <property type="match status" value="1"/>
</dbReference>
<evidence type="ECO:0000256" key="1">
    <source>
        <dbReference type="ARBA" id="ARBA00022679"/>
    </source>
</evidence>
<sequence length="448" mass="51246">MENIKKDDVEIKKLEIKMWNLKVKESDEIEKYVGGLSDMIHGSGNQAGNGNAITRAYGLGTTGINPNSIVVMSTFLLNNRYDLLLFDTGVDRSFVSTAFSSLIDTIPTTLDHGYDVELADEMGSFDVIIGMDWLSKYHAVIFGDEKIVRIPFGSETLIVRGDRSSNEHKAEDKWEEKRLEDVPIVRDFPKVFLEDLSGVKNFIVYCDASHKGLGDVLMQKEKVVAYASHQLKIHEKNYMTHDMDLGAAVFALKIWRHYLYGTKSITGSSLSYDYWFKSSQENLKAQIEAMKPKNIKAEDVGGMIRKDPSKAEVEDNQLTGPELIHETTKKIVQTKQRIQAAHDRQKSYANVRRKPLEFQVRDQVMLNVSPWKGVIHFSKRGKLKLRYIRLELPPQLSRVHSMFHLSNLNKCLSNEPLAISLDEIHIDDKIYFIEEPVEIMDHEVKRLK</sequence>
<reference evidence="8" key="1">
    <citation type="journal article" date="2019" name="Sci. Rep.">
        <title>Draft genome of Tanacetum cinerariifolium, the natural source of mosquito coil.</title>
        <authorList>
            <person name="Yamashiro T."/>
            <person name="Shiraishi A."/>
            <person name="Satake H."/>
            <person name="Nakayama K."/>
        </authorList>
    </citation>
    <scope>NUCLEOTIDE SEQUENCE</scope>
</reference>
<protein>
    <submittedName>
        <fullName evidence="8">Reverse transcriptase domain-containing protein</fullName>
    </submittedName>
</protein>
<evidence type="ECO:0000256" key="3">
    <source>
        <dbReference type="ARBA" id="ARBA00022722"/>
    </source>
</evidence>
<dbReference type="Gene3D" id="3.10.20.370">
    <property type="match status" value="1"/>
</dbReference>
<keyword evidence="1" id="KW-0808">Transferase</keyword>
<evidence type="ECO:0000256" key="4">
    <source>
        <dbReference type="ARBA" id="ARBA00022759"/>
    </source>
</evidence>
<keyword evidence="3" id="KW-0540">Nuclease</keyword>
<dbReference type="Pfam" id="PF17917">
    <property type="entry name" value="RT_RNaseH"/>
    <property type="match status" value="1"/>
</dbReference>
<dbReference type="GO" id="GO:0004519">
    <property type="term" value="F:endonuclease activity"/>
    <property type="evidence" value="ECO:0007669"/>
    <property type="project" value="UniProtKB-KW"/>
</dbReference>
<evidence type="ECO:0000256" key="5">
    <source>
        <dbReference type="ARBA" id="ARBA00022801"/>
    </source>
</evidence>
<comment type="caution">
    <text evidence="8">The sequence shown here is derived from an EMBL/GenBank/DDBJ whole genome shotgun (WGS) entry which is preliminary data.</text>
</comment>
<dbReference type="GO" id="GO:0003964">
    <property type="term" value="F:RNA-directed DNA polymerase activity"/>
    <property type="evidence" value="ECO:0007669"/>
    <property type="project" value="UniProtKB-KW"/>
</dbReference>
<accession>A0A6L2JQ41</accession>
<gene>
    <name evidence="8" type="ORF">Tci_010720</name>
</gene>